<evidence type="ECO:0000256" key="1">
    <source>
        <dbReference type="ARBA" id="ARBA00005947"/>
    </source>
</evidence>
<dbReference type="eggNOG" id="COG0123">
    <property type="taxonomic scope" value="Bacteria"/>
</dbReference>
<dbReference type="InterPro" id="IPR023801">
    <property type="entry name" value="His_deacetylse_dom"/>
</dbReference>
<dbReference type="Pfam" id="PF00850">
    <property type="entry name" value="Hist_deacetyl"/>
    <property type="match status" value="1"/>
</dbReference>
<organism evidence="3 4">
    <name type="scientific">Spiribacter curvatus</name>
    <dbReference type="NCBI Taxonomy" id="1335757"/>
    <lineage>
        <taxon>Bacteria</taxon>
        <taxon>Pseudomonadati</taxon>
        <taxon>Pseudomonadota</taxon>
        <taxon>Gammaproteobacteria</taxon>
        <taxon>Chromatiales</taxon>
        <taxon>Ectothiorhodospiraceae</taxon>
        <taxon>Spiribacter</taxon>
    </lineage>
</organism>
<dbReference type="EMBL" id="CP005990">
    <property type="protein sequence ID" value="AGY91353.1"/>
    <property type="molecule type" value="Genomic_DNA"/>
</dbReference>
<dbReference type="Gene3D" id="3.40.800.20">
    <property type="entry name" value="Histone deacetylase domain"/>
    <property type="match status" value="1"/>
</dbReference>
<comment type="similarity">
    <text evidence="1">Belongs to the histone deacetylase family.</text>
</comment>
<evidence type="ECO:0000313" key="4">
    <source>
        <dbReference type="Proteomes" id="UP000017640"/>
    </source>
</evidence>
<name>U5T4U9_9GAMM</name>
<dbReference type="SUPFAM" id="SSF52768">
    <property type="entry name" value="Arginase/deacetylase"/>
    <property type="match status" value="1"/>
</dbReference>
<dbReference type="PATRIC" id="fig|1335757.3.peg.329"/>
<sequence length="310" mass="32844">MSDVSTWLISHSDCLHHDTGSNHPERTERLEAVLAALDTPGFNDLQRHEAEMASRTALERAHASDYIDAVMAAIPSSGHSQFNADTTLSPGSGDAALRSAGAAIQAVDAIQSGDARRVFCATRPPGHHAEPDESMGFCLFSNAAIAALHAQAVHGIQRIAVVDFDVHHGNGTQAIFTGREGLFYLSTHQYPLFPGTGSRKENRSGNILNIPVPDGTGSADYRQQFHCEAISALIDFDPELLIISAGFDAAIEDPLAGLALTTDDFAWITDELVAVANYCCGGHICSLLEGGYDLDALARGAAAHVGGLMK</sequence>
<evidence type="ECO:0000259" key="2">
    <source>
        <dbReference type="Pfam" id="PF00850"/>
    </source>
</evidence>
<dbReference type="GO" id="GO:0004407">
    <property type="term" value="F:histone deacetylase activity"/>
    <property type="evidence" value="ECO:0007669"/>
    <property type="project" value="TreeGrafter"/>
</dbReference>
<dbReference type="InterPro" id="IPR000286">
    <property type="entry name" value="HDACs"/>
</dbReference>
<dbReference type="PANTHER" id="PTHR10625">
    <property type="entry name" value="HISTONE DEACETYLASE HDAC1-RELATED"/>
    <property type="match status" value="1"/>
</dbReference>
<accession>U5T4U9</accession>
<reference evidence="3 4" key="1">
    <citation type="journal article" date="2013" name="BMC Genomics">
        <title>Genomes of "Spiribacter", a streamlined, successful halophilic bacterium.</title>
        <authorList>
            <person name="Lopez-Perez M."/>
            <person name="Ghai R."/>
            <person name="Leon M.J."/>
            <person name="Rodriguez-Olmos A."/>
            <person name="Copa-Patino J.L."/>
            <person name="Soliveri J."/>
            <person name="Sanchez-Porro C."/>
            <person name="Ventosa A."/>
            <person name="Rodriguez-Valera F."/>
        </authorList>
    </citation>
    <scope>NUCLEOTIDE SEQUENCE [LARGE SCALE GENOMIC DNA]</scope>
    <source>
        <strain evidence="3 4">UAH-SP71</strain>
    </source>
</reference>
<dbReference type="HOGENOM" id="CLU_007727_8_1_6"/>
<dbReference type="STRING" id="1335757.SPICUR_01670"/>
<keyword evidence="4" id="KW-1185">Reference proteome</keyword>
<dbReference type="PANTHER" id="PTHR10625:SF10">
    <property type="entry name" value="HISTONE DEACETYLASE HDAC1"/>
    <property type="match status" value="1"/>
</dbReference>
<dbReference type="GO" id="GO:0040029">
    <property type="term" value="P:epigenetic regulation of gene expression"/>
    <property type="evidence" value="ECO:0007669"/>
    <property type="project" value="TreeGrafter"/>
</dbReference>
<dbReference type="InterPro" id="IPR037138">
    <property type="entry name" value="His_deacetylse_dom_sf"/>
</dbReference>
<dbReference type="KEGG" id="spiu:SPICUR_01670"/>
<protein>
    <recommendedName>
        <fullName evidence="2">Histone deacetylase domain-containing protein</fullName>
    </recommendedName>
</protein>
<dbReference type="RefSeq" id="WP_023365394.1">
    <property type="nucleotide sequence ID" value="NC_022664.1"/>
</dbReference>
<feature type="domain" description="Histone deacetylase" evidence="2">
    <location>
        <begin position="23"/>
        <end position="307"/>
    </location>
</feature>
<dbReference type="PRINTS" id="PR01270">
    <property type="entry name" value="HDASUPER"/>
</dbReference>
<dbReference type="CDD" id="cd11599">
    <property type="entry name" value="HDAC_classII_2"/>
    <property type="match status" value="1"/>
</dbReference>
<evidence type="ECO:0000313" key="3">
    <source>
        <dbReference type="EMBL" id="AGY91353.1"/>
    </source>
</evidence>
<dbReference type="AlphaFoldDB" id="U5T4U9"/>
<dbReference type="Proteomes" id="UP000017640">
    <property type="component" value="Chromosome"/>
</dbReference>
<gene>
    <name evidence="3" type="ORF">SPICUR_01670</name>
</gene>
<dbReference type="InterPro" id="IPR023696">
    <property type="entry name" value="Ureohydrolase_dom_sf"/>
</dbReference>
<proteinExistence type="inferred from homology"/>